<protein>
    <submittedName>
        <fullName evidence="2">Uncharacterized protein</fullName>
    </submittedName>
</protein>
<name>A0A2P5BUV9_PARAD</name>
<evidence type="ECO:0000313" key="2">
    <source>
        <dbReference type="EMBL" id="PON52572.1"/>
    </source>
</evidence>
<feature type="non-terminal residue" evidence="2">
    <location>
        <position position="1"/>
    </location>
</feature>
<comment type="caution">
    <text evidence="2">The sequence shown here is derived from an EMBL/GenBank/DDBJ whole genome shotgun (WGS) entry which is preliminary data.</text>
</comment>
<dbReference type="AlphaFoldDB" id="A0A2P5BUV9"/>
<keyword evidence="3" id="KW-1185">Reference proteome</keyword>
<organism evidence="2 3">
    <name type="scientific">Parasponia andersonii</name>
    <name type="common">Sponia andersonii</name>
    <dbReference type="NCBI Taxonomy" id="3476"/>
    <lineage>
        <taxon>Eukaryota</taxon>
        <taxon>Viridiplantae</taxon>
        <taxon>Streptophyta</taxon>
        <taxon>Embryophyta</taxon>
        <taxon>Tracheophyta</taxon>
        <taxon>Spermatophyta</taxon>
        <taxon>Magnoliopsida</taxon>
        <taxon>eudicotyledons</taxon>
        <taxon>Gunneridae</taxon>
        <taxon>Pentapetalae</taxon>
        <taxon>rosids</taxon>
        <taxon>fabids</taxon>
        <taxon>Rosales</taxon>
        <taxon>Cannabaceae</taxon>
        <taxon>Parasponia</taxon>
    </lineage>
</organism>
<evidence type="ECO:0000256" key="1">
    <source>
        <dbReference type="SAM" id="MobiDB-lite"/>
    </source>
</evidence>
<dbReference type="EMBL" id="JXTB01000217">
    <property type="protein sequence ID" value="PON52572.1"/>
    <property type="molecule type" value="Genomic_DNA"/>
</dbReference>
<dbReference type="OrthoDB" id="1719418at2759"/>
<proteinExistence type="predicted"/>
<feature type="compositionally biased region" description="Polar residues" evidence="1">
    <location>
        <begin position="83"/>
        <end position="103"/>
    </location>
</feature>
<sequence length="131" mass="15047">SPRPYESSANLQDLCPYLVPTEEERIRRMLEMFHPELAAVIDSGDNPPTTIAECVGKVLIAEYRLAQAKEERQKYFKSKKNQRGQAKPNQDNNQRGFGTQSGHNKIQNSNNNNLNNYSGKKRMNNFYGQRN</sequence>
<reference evidence="3" key="1">
    <citation type="submission" date="2016-06" db="EMBL/GenBank/DDBJ databases">
        <title>Parallel loss of symbiosis genes in relatives of nitrogen-fixing non-legume Parasponia.</title>
        <authorList>
            <person name="Van Velzen R."/>
            <person name="Holmer R."/>
            <person name="Bu F."/>
            <person name="Rutten L."/>
            <person name="Van Zeijl A."/>
            <person name="Liu W."/>
            <person name="Santuari L."/>
            <person name="Cao Q."/>
            <person name="Sharma T."/>
            <person name="Shen D."/>
            <person name="Roswanjaya Y."/>
            <person name="Wardhani T."/>
            <person name="Kalhor M.S."/>
            <person name="Jansen J."/>
            <person name="Van den Hoogen J."/>
            <person name="Gungor B."/>
            <person name="Hartog M."/>
            <person name="Hontelez J."/>
            <person name="Verver J."/>
            <person name="Yang W.-C."/>
            <person name="Schijlen E."/>
            <person name="Repin R."/>
            <person name="Schilthuizen M."/>
            <person name="Schranz E."/>
            <person name="Heidstra R."/>
            <person name="Miyata K."/>
            <person name="Fedorova E."/>
            <person name="Kohlen W."/>
            <person name="Bisseling T."/>
            <person name="Smit S."/>
            <person name="Geurts R."/>
        </authorList>
    </citation>
    <scope>NUCLEOTIDE SEQUENCE [LARGE SCALE GENOMIC DNA]</scope>
    <source>
        <strain evidence="3">cv. WU1-14</strain>
    </source>
</reference>
<gene>
    <name evidence="2" type="ORF">PanWU01x14_208240</name>
</gene>
<evidence type="ECO:0000313" key="3">
    <source>
        <dbReference type="Proteomes" id="UP000237105"/>
    </source>
</evidence>
<accession>A0A2P5BUV9</accession>
<feature type="region of interest" description="Disordered" evidence="1">
    <location>
        <begin position="70"/>
        <end position="131"/>
    </location>
</feature>
<dbReference type="Proteomes" id="UP000237105">
    <property type="component" value="Unassembled WGS sequence"/>
</dbReference>
<feature type="compositionally biased region" description="Low complexity" evidence="1">
    <location>
        <begin position="104"/>
        <end position="116"/>
    </location>
</feature>